<keyword evidence="2" id="KW-0233">DNA recombination</keyword>
<dbReference type="InterPro" id="IPR002104">
    <property type="entry name" value="Integrase_catalytic"/>
</dbReference>
<feature type="domain" description="Tyr recombinase" evidence="4">
    <location>
        <begin position="97"/>
        <end position="277"/>
    </location>
</feature>
<dbReference type="SUPFAM" id="SSF56349">
    <property type="entry name" value="DNA breaking-rejoining enzymes"/>
    <property type="match status" value="1"/>
</dbReference>
<dbReference type="PROSITE" id="PS51898">
    <property type="entry name" value="TYR_RECOMBINASE"/>
    <property type="match status" value="1"/>
</dbReference>
<feature type="compositionally biased region" description="Basic and acidic residues" evidence="3">
    <location>
        <begin position="362"/>
        <end position="373"/>
    </location>
</feature>
<feature type="compositionally biased region" description="Low complexity" evidence="3">
    <location>
        <begin position="378"/>
        <end position="390"/>
    </location>
</feature>
<feature type="compositionally biased region" description="Polar residues" evidence="3">
    <location>
        <begin position="391"/>
        <end position="403"/>
    </location>
</feature>
<reference evidence="5" key="1">
    <citation type="submission" date="2022-07" db="EMBL/GenBank/DDBJ databases">
        <authorList>
            <person name="Trinca V."/>
            <person name="Uliana J.V.C."/>
            <person name="Torres T.T."/>
            <person name="Ward R.J."/>
            <person name="Monesi N."/>
        </authorList>
    </citation>
    <scope>NUCLEOTIDE SEQUENCE</scope>
    <source>
        <strain evidence="5">HSMRA1968</strain>
        <tissue evidence="5">Whole embryos</tissue>
    </source>
</reference>
<gene>
    <name evidence="5" type="ORF">Bhyg_12019</name>
</gene>
<dbReference type="OrthoDB" id="7776589at2759"/>
<dbReference type="InterPro" id="IPR011010">
    <property type="entry name" value="DNA_brk_join_enz"/>
</dbReference>
<evidence type="ECO:0000259" key="4">
    <source>
        <dbReference type="PROSITE" id="PS51898"/>
    </source>
</evidence>
<dbReference type="Gene3D" id="1.10.443.10">
    <property type="entry name" value="Intergrase catalytic core"/>
    <property type="match status" value="1"/>
</dbReference>
<dbReference type="Proteomes" id="UP001151699">
    <property type="component" value="Chromosome X"/>
</dbReference>
<dbReference type="InterPro" id="IPR050090">
    <property type="entry name" value="Tyrosine_recombinase_XerCD"/>
</dbReference>
<sequence>MAKGATMDLLPLKSKSRYDQTYQEYKKWQGIKKASSNSERVMLSYFSELREKVCPGTLWSKYSMLKSTLKIYEDVDIGAYASLIAFIKNQWKGYEPKKAKVLTEMELRSFIDEAPDVVCIFAIFGACRSHEFPQILTSHITRYDDLYHIEIKDTKNTKPNRFAITEPLLGYVRRYEALRPAQATTDRFFINYRNEKCTVQVIGKHKFYQMPHRIAEFLNLPDLDLYTGHSFRRSSTSLYANTGASIEAVKRHTGHSSSKVCEGYIEDSIENKRKRSNEISLAMNYVVPLGSRSTNVAAEGSTRLGGWCSVADESGITPAGSVPIPINSPAVNRRYSTDLHSASTANSSSASTSVGSSIRSGNRRDSGDSRSALREPTSSSGSSASYGNSGATESSESTDVVQSQETLHSYYGDNEISTQNIMAKMDKRMAAQKFSIPFSTTQSSSSRSPIFIVKNAIKC</sequence>
<evidence type="ECO:0000313" key="6">
    <source>
        <dbReference type="Proteomes" id="UP001151699"/>
    </source>
</evidence>
<comment type="caution">
    <text evidence="5">The sequence shown here is derived from an EMBL/GenBank/DDBJ whole genome shotgun (WGS) entry which is preliminary data.</text>
</comment>
<dbReference type="AlphaFoldDB" id="A0A9Q0MWH5"/>
<accession>A0A9Q0MWH5</accession>
<keyword evidence="1" id="KW-0238">DNA-binding</keyword>
<dbReference type="PANTHER" id="PTHR30349:SF41">
    <property type="entry name" value="INTEGRASE_RECOMBINASE PROTEIN MJ0367-RELATED"/>
    <property type="match status" value="1"/>
</dbReference>
<evidence type="ECO:0000256" key="3">
    <source>
        <dbReference type="SAM" id="MobiDB-lite"/>
    </source>
</evidence>
<dbReference type="GO" id="GO:0003677">
    <property type="term" value="F:DNA binding"/>
    <property type="evidence" value="ECO:0007669"/>
    <property type="project" value="UniProtKB-KW"/>
</dbReference>
<dbReference type="GO" id="GO:0006310">
    <property type="term" value="P:DNA recombination"/>
    <property type="evidence" value="ECO:0007669"/>
    <property type="project" value="UniProtKB-KW"/>
</dbReference>
<dbReference type="InterPro" id="IPR013762">
    <property type="entry name" value="Integrase-like_cat_sf"/>
</dbReference>
<dbReference type="CDD" id="cd00397">
    <property type="entry name" value="DNA_BRE_C"/>
    <property type="match status" value="1"/>
</dbReference>
<evidence type="ECO:0000256" key="1">
    <source>
        <dbReference type="ARBA" id="ARBA00023125"/>
    </source>
</evidence>
<organism evidence="5 6">
    <name type="scientific">Pseudolycoriella hygida</name>
    <dbReference type="NCBI Taxonomy" id="35572"/>
    <lineage>
        <taxon>Eukaryota</taxon>
        <taxon>Metazoa</taxon>
        <taxon>Ecdysozoa</taxon>
        <taxon>Arthropoda</taxon>
        <taxon>Hexapoda</taxon>
        <taxon>Insecta</taxon>
        <taxon>Pterygota</taxon>
        <taxon>Neoptera</taxon>
        <taxon>Endopterygota</taxon>
        <taxon>Diptera</taxon>
        <taxon>Nematocera</taxon>
        <taxon>Sciaroidea</taxon>
        <taxon>Sciaridae</taxon>
        <taxon>Pseudolycoriella</taxon>
    </lineage>
</organism>
<dbReference type="PANTHER" id="PTHR30349">
    <property type="entry name" value="PHAGE INTEGRASE-RELATED"/>
    <property type="match status" value="1"/>
</dbReference>
<evidence type="ECO:0000256" key="2">
    <source>
        <dbReference type="ARBA" id="ARBA00023172"/>
    </source>
</evidence>
<proteinExistence type="predicted"/>
<feature type="compositionally biased region" description="Low complexity" evidence="3">
    <location>
        <begin position="341"/>
        <end position="360"/>
    </location>
</feature>
<feature type="region of interest" description="Disordered" evidence="3">
    <location>
        <begin position="339"/>
        <end position="403"/>
    </location>
</feature>
<evidence type="ECO:0000313" key="5">
    <source>
        <dbReference type="EMBL" id="KAJ6639276.1"/>
    </source>
</evidence>
<dbReference type="GO" id="GO:0015074">
    <property type="term" value="P:DNA integration"/>
    <property type="evidence" value="ECO:0007669"/>
    <property type="project" value="InterPro"/>
</dbReference>
<keyword evidence="6" id="KW-1185">Reference proteome</keyword>
<protein>
    <recommendedName>
        <fullName evidence="4">Tyr recombinase domain-containing protein</fullName>
    </recommendedName>
</protein>
<feature type="non-terminal residue" evidence="5">
    <location>
        <position position="459"/>
    </location>
</feature>
<name>A0A9Q0MWH5_9DIPT</name>
<dbReference type="EMBL" id="WJQU01000003">
    <property type="protein sequence ID" value="KAJ6639276.1"/>
    <property type="molecule type" value="Genomic_DNA"/>
</dbReference>